<dbReference type="AlphaFoldDB" id="A0A1I7F0T0"/>
<name>A0A1I7F0T0_9FLAO</name>
<reference evidence="2" key="1">
    <citation type="submission" date="2016-10" db="EMBL/GenBank/DDBJ databases">
        <authorList>
            <person name="Varghese N."/>
            <person name="Submissions S."/>
        </authorList>
    </citation>
    <scope>NUCLEOTIDE SEQUENCE [LARGE SCALE GENOMIC DNA]</scope>
    <source>
        <strain evidence="2">CGMCC 1.12333</strain>
    </source>
</reference>
<gene>
    <name evidence="1" type="ORF">SAMN05216480_101510</name>
</gene>
<dbReference type="RefSeq" id="WP_143106330.1">
    <property type="nucleotide sequence ID" value="NZ_FPBK01000001.1"/>
</dbReference>
<organism evidence="1 2">
    <name type="scientific">Pustulibacterium marinum</name>
    <dbReference type="NCBI Taxonomy" id="1224947"/>
    <lineage>
        <taxon>Bacteria</taxon>
        <taxon>Pseudomonadati</taxon>
        <taxon>Bacteroidota</taxon>
        <taxon>Flavobacteriia</taxon>
        <taxon>Flavobacteriales</taxon>
        <taxon>Flavobacteriaceae</taxon>
        <taxon>Pustulibacterium</taxon>
    </lineage>
</organism>
<protein>
    <submittedName>
        <fullName evidence="1">Uncharacterized protein</fullName>
    </submittedName>
</protein>
<keyword evidence="2" id="KW-1185">Reference proteome</keyword>
<evidence type="ECO:0000313" key="1">
    <source>
        <dbReference type="EMBL" id="SFU29744.1"/>
    </source>
</evidence>
<proteinExistence type="predicted"/>
<dbReference type="PROSITE" id="PS51257">
    <property type="entry name" value="PROKAR_LIPOPROTEIN"/>
    <property type="match status" value="1"/>
</dbReference>
<evidence type="ECO:0000313" key="2">
    <source>
        <dbReference type="Proteomes" id="UP000199138"/>
    </source>
</evidence>
<dbReference type="Proteomes" id="UP000199138">
    <property type="component" value="Unassembled WGS sequence"/>
</dbReference>
<accession>A0A1I7F0T0</accession>
<dbReference type="EMBL" id="FPBK01000001">
    <property type="protein sequence ID" value="SFU29744.1"/>
    <property type="molecule type" value="Genomic_DNA"/>
</dbReference>
<sequence>MKYGIVIVLFFLLIGCDQVSKEVETAFDTIAKKQDSISKMEYTKIDVLYDSLQQLELSISDREKTVQVYKGVQHFKASIDSLMVTRKTRSENANKEVLVEKYNASVLSLERVFDSLKGYKVTMRLDTFYQTEKDLKKFPEEAFNATVYSGKLDGAKKAELFMQAIQKKYEPKSVIP</sequence>